<dbReference type="Proteomes" id="UP000054166">
    <property type="component" value="Unassembled WGS sequence"/>
</dbReference>
<evidence type="ECO:0000313" key="1">
    <source>
        <dbReference type="EMBL" id="KIM84670.1"/>
    </source>
</evidence>
<dbReference type="InParanoid" id="A0A0C3FKU2"/>
<reference evidence="2" key="2">
    <citation type="submission" date="2015-01" db="EMBL/GenBank/DDBJ databases">
        <title>Evolutionary Origins and Diversification of the Mycorrhizal Mutualists.</title>
        <authorList>
            <consortium name="DOE Joint Genome Institute"/>
            <consortium name="Mycorrhizal Genomics Consortium"/>
            <person name="Kohler A."/>
            <person name="Kuo A."/>
            <person name="Nagy L.G."/>
            <person name="Floudas D."/>
            <person name="Copeland A."/>
            <person name="Barry K.W."/>
            <person name="Cichocki N."/>
            <person name="Veneault-Fourrey C."/>
            <person name="LaButti K."/>
            <person name="Lindquist E.A."/>
            <person name="Lipzen A."/>
            <person name="Lundell T."/>
            <person name="Morin E."/>
            <person name="Murat C."/>
            <person name="Riley R."/>
            <person name="Ohm R."/>
            <person name="Sun H."/>
            <person name="Tunlid A."/>
            <person name="Henrissat B."/>
            <person name="Grigoriev I.V."/>
            <person name="Hibbett D.S."/>
            <person name="Martin F."/>
        </authorList>
    </citation>
    <scope>NUCLEOTIDE SEQUENCE [LARGE SCALE GENOMIC DNA]</scope>
    <source>
        <strain evidence="2">F 1598</strain>
    </source>
</reference>
<protein>
    <submittedName>
        <fullName evidence="1">Uncharacterized protein</fullName>
    </submittedName>
</protein>
<proteinExistence type="predicted"/>
<evidence type="ECO:0000313" key="2">
    <source>
        <dbReference type="Proteomes" id="UP000054166"/>
    </source>
</evidence>
<reference evidence="1 2" key="1">
    <citation type="submission" date="2014-04" db="EMBL/GenBank/DDBJ databases">
        <authorList>
            <consortium name="DOE Joint Genome Institute"/>
            <person name="Kuo A."/>
            <person name="Tarkka M."/>
            <person name="Buscot F."/>
            <person name="Kohler A."/>
            <person name="Nagy L.G."/>
            <person name="Floudas D."/>
            <person name="Copeland A."/>
            <person name="Barry K.W."/>
            <person name="Cichocki N."/>
            <person name="Veneault-Fourrey C."/>
            <person name="LaButti K."/>
            <person name="Lindquist E.A."/>
            <person name="Lipzen A."/>
            <person name="Lundell T."/>
            <person name="Morin E."/>
            <person name="Murat C."/>
            <person name="Sun H."/>
            <person name="Tunlid A."/>
            <person name="Henrissat B."/>
            <person name="Grigoriev I.V."/>
            <person name="Hibbett D.S."/>
            <person name="Martin F."/>
            <person name="Nordberg H.P."/>
            <person name="Cantor M.N."/>
            <person name="Hua S.X."/>
        </authorList>
    </citation>
    <scope>NUCLEOTIDE SEQUENCE [LARGE SCALE GENOMIC DNA]</scope>
    <source>
        <strain evidence="1 2">F 1598</strain>
    </source>
</reference>
<keyword evidence="2" id="KW-1185">Reference proteome</keyword>
<dbReference type="EMBL" id="KN832987">
    <property type="protein sequence ID" value="KIM84670.1"/>
    <property type="molecule type" value="Genomic_DNA"/>
</dbReference>
<organism evidence="1 2">
    <name type="scientific">Piloderma croceum (strain F 1598)</name>
    <dbReference type="NCBI Taxonomy" id="765440"/>
    <lineage>
        <taxon>Eukaryota</taxon>
        <taxon>Fungi</taxon>
        <taxon>Dikarya</taxon>
        <taxon>Basidiomycota</taxon>
        <taxon>Agaricomycotina</taxon>
        <taxon>Agaricomycetes</taxon>
        <taxon>Agaricomycetidae</taxon>
        <taxon>Atheliales</taxon>
        <taxon>Atheliaceae</taxon>
        <taxon>Piloderma</taxon>
    </lineage>
</organism>
<accession>A0A0C3FKU2</accession>
<dbReference type="AlphaFoldDB" id="A0A0C3FKU2"/>
<name>A0A0C3FKU2_PILCF</name>
<gene>
    <name evidence="1" type="ORF">PILCRDRAFT_818268</name>
</gene>
<dbReference type="HOGENOM" id="CLU_2997242_0_0_1"/>
<sequence length="57" mass="6911">MSDGIRQHCPRFYKTWLSTPTFPYRLRFHLITSDSTYPLYSDVRLRTFFSLRFAVFA</sequence>